<keyword evidence="5 6" id="KW-0732">Signal</keyword>
<feature type="signal peptide" evidence="6">
    <location>
        <begin position="1"/>
        <end position="20"/>
    </location>
</feature>
<keyword evidence="3 6" id="KW-0713">Self-incompatibility</keyword>
<evidence type="ECO:0000256" key="2">
    <source>
        <dbReference type="ARBA" id="ARBA00005581"/>
    </source>
</evidence>
<dbReference type="InterPro" id="IPR010264">
    <property type="entry name" value="Self-incomp_S1"/>
</dbReference>
<evidence type="ECO:0000256" key="6">
    <source>
        <dbReference type="RuleBase" id="RU367044"/>
    </source>
</evidence>
<evidence type="ECO:0000256" key="1">
    <source>
        <dbReference type="ARBA" id="ARBA00004613"/>
    </source>
</evidence>
<accession>A0A830BR75</accession>
<evidence type="ECO:0000313" key="8">
    <source>
        <dbReference type="Proteomes" id="UP000653305"/>
    </source>
</evidence>
<evidence type="ECO:0000256" key="3">
    <source>
        <dbReference type="ARBA" id="ARBA00022471"/>
    </source>
</evidence>
<organism evidence="7 8">
    <name type="scientific">Phtheirospermum japonicum</name>
    <dbReference type="NCBI Taxonomy" id="374723"/>
    <lineage>
        <taxon>Eukaryota</taxon>
        <taxon>Viridiplantae</taxon>
        <taxon>Streptophyta</taxon>
        <taxon>Embryophyta</taxon>
        <taxon>Tracheophyta</taxon>
        <taxon>Spermatophyta</taxon>
        <taxon>Magnoliopsida</taxon>
        <taxon>eudicotyledons</taxon>
        <taxon>Gunneridae</taxon>
        <taxon>Pentapetalae</taxon>
        <taxon>asterids</taxon>
        <taxon>lamiids</taxon>
        <taxon>Lamiales</taxon>
        <taxon>Orobanchaceae</taxon>
        <taxon>Orobanchaceae incertae sedis</taxon>
        <taxon>Phtheirospermum</taxon>
    </lineage>
</organism>
<dbReference type="PANTHER" id="PTHR31232">
    <property type="match status" value="1"/>
</dbReference>
<comment type="subcellular location">
    <subcellularLocation>
        <location evidence="1 6">Secreted</location>
    </subcellularLocation>
</comment>
<evidence type="ECO:0000256" key="4">
    <source>
        <dbReference type="ARBA" id="ARBA00022525"/>
    </source>
</evidence>
<name>A0A830BR75_9LAMI</name>
<sequence>MKSLLIFYLVVLNIFQIALTCTLSGEVNVLVINNLPSSTPPLKLHCASGDHELGFHTLKVNEQFSWKFCMGLRTLYFCHLWWGSKQKGFIVYKTRLFQKHFFYYFWAAKTDGIYLYHTDNATFYTQKIDWE</sequence>
<dbReference type="AlphaFoldDB" id="A0A830BR75"/>
<gene>
    <name evidence="7" type="ORF">PHJA_001170600</name>
</gene>
<keyword evidence="4 6" id="KW-0964">Secreted</keyword>
<keyword evidence="8" id="KW-1185">Reference proteome</keyword>
<comment type="caution">
    <text evidence="7">The sequence shown here is derived from an EMBL/GenBank/DDBJ whole genome shotgun (WGS) entry which is preliminary data.</text>
</comment>
<dbReference type="PANTHER" id="PTHR31232:SF61">
    <property type="entry name" value="S-PROTEIN HOMOLOG"/>
    <property type="match status" value="1"/>
</dbReference>
<proteinExistence type="inferred from homology"/>
<protein>
    <recommendedName>
        <fullName evidence="6">S-protein homolog</fullName>
    </recommendedName>
</protein>
<dbReference type="Pfam" id="PF05938">
    <property type="entry name" value="Self-incomp_S1"/>
    <property type="match status" value="1"/>
</dbReference>
<comment type="similarity">
    <text evidence="2 6">Belongs to the plant self-incompatibility (S1) protein family.</text>
</comment>
<dbReference type="EMBL" id="BMAC01000213">
    <property type="protein sequence ID" value="GFP90267.1"/>
    <property type="molecule type" value="Genomic_DNA"/>
</dbReference>
<evidence type="ECO:0000313" key="7">
    <source>
        <dbReference type="EMBL" id="GFP90267.1"/>
    </source>
</evidence>
<dbReference type="OrthoDB" id="1848419at2759"/>
<evidence type="ECO:0000256" key="5">
    <source>
        <dbReference type="ARBA" id="ARBA00022729"/>
    </source>
</evidence>
<dbReference type="GO" id="GO:0060320">
    <property type="term" value="P:rejection of self pollen"/>
    <property type="evidence" value="ECO:0007669"/>
    <property type="project" value="UniProtKB-KW"/>
</dbReference>
<feature type="chain" id="PRO_5033105790" description="S-protein homolog" evidence="6">
    <location>
        <begin position="21"/>
        <end position="131"/>
    </location>
</feature>
<dbReference type="Proteomes" id="UP000653305">
    <property type="component" value="Unassembled WGS sequence"/>
</dbReference>
<reference evidence="7" key="1">
    <citation type="submission" date="2020-07" db="EMBL/GenBank/DDBJ databases">
        <title>Ethylene signaling mediates host invasion by parasitic plants.</title>
        <authorList>
            <person name="Yoshida S."/>
        </authorList>
    </citation>
    <scope>NUCLEOTIDE SEQUENCE</scope>
    <source>
        <strain evidence="7">Okayama</strain>
    </source>
</reference>
<dbReference type="GO" id="GO:0005576">
    <property type="term" value="C:extracellular region"/>
    <property type="evidence" value="ECO:0007669"/>
    <property type="project" value="UniProtKB-SubCell"/>
</dbReference>